<evidence type="ECO:0000256" key="1">
    <source>
        <dbReference type="ARBA" id="ARBA00022490"/>
    </source>
</evidence>
<dbReference type="NCBIfam" id="TIGR00138">
    <property type="entry name" value="rsmG_gidB"/>
    <property type="match status" value="1"/>
</dbReference>
<comment type="caution">
    <text evidence="6">Lacks conserved residue(s) required for the propagation of feature annotation.</text>
</comment>
<keyword evidence="2 6" id="KW-0698">rRNA processing</keyword>
<feature type="binding site" evidence="6">
    <location>
        <position position="148"/>
    </location>
    <ligand>
        <name>S-adenosyl-L-methionine</name>
        <dbReference type="ChEBI" id="CHEBI:59789"/>
    </ligand>
</feature>
<dbReference type="PIRSF" id="PIRSF003078">
    <property type="entry name" value="GidB"/>
    <property type="match status" value="1"/>
</dbReference>
<dbReference type="eggNOG" id="COG0357">
    <property type="taxonomic scope" value="Bacteria"/>
</dbReference>
<dbReference type="AlphaFoldDB" id="D9THT3"/>
<feature type="binding site" evidence="6">
    <location>
        <position position="78"/>
    </location>
    <ligand>
        <name>S-adenosyl-L-methionine</name>
        <dbReference type="ChEBI" id="CHEBI:59789"/>
    </ligand>
</feature>
<reference evidence="7 8" key="1">
    <citation type="journal article" date="2010" name="J. Bacteriol.">
        <title>Complete genome sequence of the cellulolytic thermophile Caldicellulosiruptor obsidiansis OB47T.</title>
        <authorList>
            <person name="Elkins J.G."/>
            <person name="Lochner A."/>
            <person name="Hamilton-Brehm S.D."/>
            <person name="Davenport K.W."/>
            <person name="Podar M."/>
            <person name="Brown S.D."/>
            <person name="Land M.L."/>
            <person name="Hauser L.J."/>
            <person name="Klingeman D.M."/>
            <person name="Raman B."/>
            <person name="Goodwin L.A."/>
            <person name="Tapia R."/>
            <person name="Meincke L.J."/>
            <person name="Detter J.C."/>
            <person name="Bruce D.C."/>
            <person name="Han C.S."/>
            <person name="Palumbo A.V."/>
            <person name="Cottingham R.W."/>
            <person name="Keller M."/>
            <person name="Graham D.E."/>
        </authorList>
    </citation>
    <scope>NUCLEOTIDE SEQUENCE [LARGE SCALE GENOMIC DNA]</scope>
    <source>
        <strain evidence="8">ATCC BAA-2073 / strain OB47</strain>
    </source>
</reference>
<evidence type="ECO:0000313" key="7">
    <source>
        <dbReference type="EMBL" id="ADL43558.1"/>
    </source>
</evidence>
<gene>
    <name evidence="6 7" type="primary">rsmG</name>
    <name evidence="7" type="ordered locus">COB47_2322</name>
</gene>
<name>D9THT3_CALOO</name>
<keyword evidence="3 6" id="KW-0489">Methyltransferase</keyword>
<evidence type="ECO:0000256" key="4">
    <source>
        <dbReference type="ARBA" id="ARBA00022679"/>
    </source>
</evidence>
<dbReference type="OrthoDB" id="9808773at2"/>
<dbReference type="InterPro" id="IPR003682">
    <property type="entry name" value="rRNA_ssu_MeTfrase_G"/>
</dbReference>
<comment type="function">
    <text evidence="6">Specifically methylates the N7 position of a guanine in 16S rRNA.</text>
</comment>
<keyword evidence="8" id="KW-1185">Reference proteome</keyword>
<dbReference type="EC" id="2.1.1.-" evidence="6"/>
<evidence type="ECO:0000256" key="6">
    <source>
        <dbReference type="HAMAP-Rule" id="MF_00074"/>
    </source>
</evidence>
<feature type="binding site" evidence="6">
    <location>
        <begin position="129"/>
        <end position="130"/>
    </location>
    <ligand>
        <name>S-adenosyl-L-methionine</name>
        <dbReference type="ChEBI" id="CHEBI:59789"/>
    </ligand>
</feature>
<dbReference type="Gene3D" id="3.40.50.150">
    <property type="entry name" value="Vaccinia Virus protein VP39"/>
    <property type="match status" value="1"/>
</dbReference>
<evidence type="ECO:0000256" key="5">
    <source>
        <dbReference type="ARBA" id="ARBA00022691"/>
    </source>
</evidence>
<dbReference type="RefSeq" id="WP_013291552.1">
    <property type="nucleotide sequence ID" value="NC_014392.1"/>
</dbReference>
<keyword evidence="4 6" id="KW-0808">Transferase</keyword>
<proteinExistence type="inferred from homology"/>
<protein>
    <recommendedName>
        <fullName evidence="6">Ribosomal RNA small subunit methyltransferase G</fullName>
        <ecNumber evidence="6">2.1.1.-</ecNumber>
    </recommendedName>
    <alternativeName>
        <fullName evidence="6">16S rRNA 7-methylguanosine methyltransferase</fullName>
        <shortName evidence="6">16S rRNA m7G methyltransferase</shortName>
    </alternativeName>
</protein>
<evidence type="ECO:0000313" key="8">
    <source>
        <dbReference type="Proteomes" id="UP000000347"/>
    </source>
</evidence>
<dbReference type="PANTHER" id="PTHR31760:SF0">
    <property type="entry name" value="S-ADENOSYL-L-METHIONINE-DEPENDENT METHYLTRANSFERASES SUPERFAMILY PROTEIN"/>
    <property type="match status" value="1"/>
</dbReference>
<evidence type="ECO:0000256" key="3">
    <source>
        <dbReference type="ARBA" id="ARBA00022603"/>
    </source>
</evidence>
<sequence length="238" mass="27081">MDLLDRVVEYYGIKNPLVVKQLFIKFMNFVLEKNKLFNLTAIEDEEEFVLKHIADSLSLIKFVEEECSNQNPVAIDIGSGFGAPGIFIKIAMPNMNMFLNDSNKKKCNFMTEAVKMLGISSVNVVCERAEVLGKKEEFRERFDFVFARAVDSLNVLCEYALPLLKTGGVFLAQKGYECEDEINSASNAVELLGGKIYRVEKFVLPFSDEKRSIVMIKKIRQTPSNFPRNTKQIIKKPL</sequence>
<dbReference type="PANTHER" id="PTHR31760">
    <property type="entry name" value="S-ADENOSYL-L-METHIONINE-DEPENDENT METHYLTRANSFERASES SUPERFAMILY PROTEIN"/>
    <property type="match status" value="1"/>
</dbReference>
<comment type="subcellular location">
    <subcellularLocation>
        <location evidence="6">Cytoplasm</location>
    </subcellularLocation>
</comment>
<dbReference type="GO" id="GO:0070043">
    <property type="term" value="F:rRNA (guanine-N7-)-methyltransferase activity"/>
    <property type="evidence" value="ECO:0007669"/>
    <property type="project" value="UniProtKB-UniRule"/>
</dbReference>
<dbReference type="STRING" id="608506.COB47_2322"/>
<dbReference type="HAMAP" id="MF_00074">
    <property type="entry name" value="16SrRNA_methyltr_G"/>
    <property type="match status" value="1"/>
</dbReference>
<dbReference type="HOGENOM" id="CLU_065341_0_0_9"/>
<dbReference type="InterPro" id="IPR029063">
    <property type="entry name" value="SAM-dependent_MTases_sf"/>
</dbReference>
<dbReference type="FunFam" id="3.40.50.150:FF:000041">
    <property type="entry name" value="Ribosomal RNA small subunit methyltransferase G"/>
    <property type="match status" value="1"/>
</dbReference>
<dbReference type="Proteomes" id="UP000000347">
    <property type="component" value="Chromosome"/>
</dbReference>
<dbReference type="KEGG" id="cob:COB47_2322"/>
<dbReference type="Pfam" id="PF02527">
    <property type="entry name" value="GidB"/>
    <property type="match status" value="1"/>
</dbReference>
<keyword evidence="1 6" id="KW-0963">Cytoplasm</keyword>
<keyword evidence="5 6" id="KW-0949">S-adenosyl-L-methionine</keyword>
<accession>D9THT3</accession>
<dbReference type="SUPFAM" id="SSF53335">
    <property type="entry name" value="S-adenosyl-L-methionine-dependent methyltransferases"/>
    <property type="match status" value="1"/>
</dbReference>
<evidence type="ECO:0000256" key="2">
    <source>
        <dbReference type="ARBA" id="ARBA00022552"/>
    </source>
</evidence>
<dbReference type="EMBL" id="CP002164">
    <property type="protein sequence ID" value="ADL43558.1"/>
    <property type="molecule type" value="Genomic_DNA"/>
</dbReference>
<dbReference type="CDD" id="cd02440">
    <property type="entry name" value="AdoMet_MTases"/>
    <property type="match status" value="1"/>
</dbReference>
<dbReference type="GO" id="GO:0005829">
    <property type="term" value="C:cytosol"/>
    <property type="evidence" value="ECO:0007669"/>
    <property type="project" value="TreeGrafter"/>
</dbReference>
<comment type="similarity">
    <text evidence="6">Belongs to the methyltransferase superfamily. RNA methyltransferase RsmG family.</text>
</comment>
<organism evidence="7 8">
    <name type="scientific">Caldicellulosiruptor obsidiansis (strain ATCC BAA-2073 / JCM 16842 / OB47)</name>
    <dbReference type="NCBI Taxonomy" id="608506"/>
    <lineage>
        <taxon>Bacteria</taxon>
        <taxon>Bacillati</taxon>
        <taxon>Bacillota</taxon>
        <taxon>Bacillota incertae sedis</taxon>
        <taxon>Caldicellulosiruptorales</taxon>
        <taxon>Caldicellulosiruptoraceae</taxon>
        <taxon>Caldicellulosiruptor</taxon>
    </lineage>
</organism>